<organism evidence="2 3">
    <name type="scientific">Lentinula aciculospora</name>
    <dbReference type="NCBI Taxonomy" id="153920"/>
    <lineage>
        <taxon>Eukaryota</taxon>
        <taxon>Fungi</taxon>
        <taxon>Dikarya</taxon>
        <taxon>Basidiomycota</taxon>
        <taxon>Agaricomycotina</taxon>
        <taxon>Agaricomycetes</taxon>
        <taxon>Agaricomycetidae</taxon>
        <taxon>Agaricales</taxon>
        <taxon>Marasmiineae</taxon>
        <taxon>Omphalotaceae</taxon>
        <taxon>Lentinula</taxon>
    </lineage>
</organism>
<dbReference type="EMBL" id="JAOTPV010000005">
    <property type="protein sequence ID" value="KAJ4481928.1"/>
    <property type="molecule type" value="Genomic_DNA"/>
</dbReference>
<feature type="signal peptide" evidence="1">
    <location>
        <begin position="1"/>
        <end position="24"/>
    </location>
</feature>
<reference evidence="2" key="1">
    <citation type="submission" date="2022-08" db="EMBL/GenBank/DDBJ databases">
        <title>A Global Phylogenomic Analysis of the Shiitake Genus Lentinula.</title>
        <authorList>
            <consortium name="DOE Joint Genome Institute"/>
            <person name="Sierra-Patev S."/>
            <person name="Min B."/>
            <person name="Naranjo-Ortiz M."/>
            <person name="Looney B."/>
            <person name="Konkel Z."/>
            <person name="Slot J.C."/>
            <person name="Sakamoto Y."/>
            <person name="Steenwyk J.L."/>
            <person name="Rokas A."/>
            <person name="Carro J."/>
            <person name="Camarero S."/>
            <person name="Ferreira P."/>
            <person name="Molpeceres G."/>
            <person name="Ruiz-Duenas F.J."/>
            <person name="Serrano A."/>
            <person name="Henrissat B."/>
            <person name="Drula E."/>
            <person name="Hughes K.W."/>
            <person name="Mata J.L."/>
            <person name="Ishikawa N.K."/>
            <person name="Vargas-Isla R."/>
            <person name="Ushijima S."/>
            <person name="Smith C.A."/>
            <person name="Ahrendt S."/>
            <person name="Andreopoulos W."/>
            <person name="He G."/>
            <person name="Labutti K."/>
            <person name="Lipzen A."/>
            <person name="Ng V."/>
            <person name="Riley R."/>
            <person name="Sandor L."/>
            <person name="Barry K."/>
            <person name="Martinez A.T."/>
            <person name="Xiao Y."/>
            <person name="Gibbons J.G."/>
            <person name="Terashima K."/>
            <person name="Grigoriev I.V."/>
            <person name="Hibbett D.S."/>
        </authorList>
    </citation>
    <scope>NUCLEOTIDE SEQUENCE</scope>
    <source>
        <strain evidence="2">JLM2183</strain>
    </source>
</reference>
<dbReference type="Proteomes" id="UP001150266">
    <property type="component" value="Unassembled WGS sequence"/>
</dbReference>
<name>A0A9W9DQX0_9AGAR</name>
<protein>
    <submittedName>
        <fullName evidence="2">Uncharacterized protein</fullName>
    </submittedName>
</protein>
<keyword evidence="3" id="KW-1185">Reference proteome</keyword>
<evidence type="ECO:0000256" key="1">
    <source>
        <dbReference type="SAM" id="SignalP"/>
    </source>
</evidence>
<evidence type="ECO:0000313" key="2">
    <source>
        <dbReference type="EMBL" id="KAJ4481928.1"/>
    </source>
</evidence>
<feature type="chain" id="PRO_5040790007" evidence="1">
    <location>
        <begin position="25"/>
        <end position="104"/>
    </location>
</feature>
<evidence type="ECO:0000313" key="3">
    <source>
        <dbReference type="Proteomes" id="UP001150266"/>
    </source>
</evidence>
<proteinExistence type="predicted"/>
<keyword evidence="1" id="KW-0732">Signal</keyword>
<dbReference type="AlphaFoldDB" id="A0A9W9DQX0"/>
<comment type="caution">
    <text evidence="2">The sequence shown here is derived from an EMBL/GenBank/DDBJ whole genome shotgun (WGS) entry which is preliminary data.</text>
</comment>
<accession>A0A9W9DQX0</accession>
<sequence>MFSRMTLLALFSLWTSFLAGFASSLPFAGSIEAFRYYGHTSQTTFGDQVQENDFISKILDRKVMPVPVAERGGNCMCLVKDVVESLVVKNHSGPELVNKFLDDE</sequence>
<gene>
    <name evidence="2" type="ORF">J3R30DRAFT_3402606</name>
</gene>